<organism evidence="2 3">
    <name type="scientific">Halobacillus kuroshimensis</name>
    <dbReference type="NCBI Taxonomy" id="302481"/>
    <lineage>
        <taxon>Bacteria</taxon>
        <taxon>Bacillati</taxon>
        <taxon>Bacillota</taxon>
        <taxon>Bacilli</taxon>
        <taxon>Bacillales</taxon>
        <taxon>Bacillaceae</taxon>
        <taxon>Halobacillus</taxon>
    </lineage>
</organism>
<dbReference type="Proteomes" id="UP000663970">
    <property type="component" value="Unassembled WGS sequence"/>
</dbReference>
<feature type="coiled-coil region" evidence="1">
    <location>
        <begin position="3"/>
        <end position="103"/>
    </location>
</feature>
<comment type="caution">
    <text evidence="2">The sequence shown here is derived from an EMBL/GenBank/DDBJ whole genome shotgun (WGS) entry which is preliminary data.</text>
</comment>
<gene>
    <name evidence="2" type="ORF">JF544_18810</name>
</gene>
<sequence>MTYEQFEELLEQKKNEIDDDKAEAFTDAMKAKFQEYQTLKEKAEQVDYFKERAEQAERQAKALEVAEEVEELQESGKVNDKQVEQLKKLLVSLTNEQKEHFDELMENQPV</sequence>
<evidence type="ECO:0000313" key="3">
    <source>
        <dbReference type="Proteomes" id="UP000663970"/>
    </source>
</evidence>
<evidence type="ECO:0000256" key="1">
    <source>
        <dbReference type="SAM" id="Coils"/>
    </source>
</evidence>
<reference evidence="2 3" key="1">
    <citation type="submission" date="2020-12" db="EMBL/GenBank/DDBJ databases">
        <title>Oil enriched cultivation method for isolating marine PHA-producing bacteria.</title>
        <authorList>
            <person name="Zheng W."/>
            <person name="Yu S."/>
            <person name="Huang Y."/>
        </authorList>
    </citation>
    <scope>NUCLEOTIDE SEQUENCE [LARGE SCALE GENOMIC DNA]</scope>
    <source>
        <strain evidence="2 3">SY-2-6</strain>
    </source>
</reference>
<proteinExistence type="predicted"/>
<dbReference type="RefSeq" id="WP_206936135.1">
    <property type="nucleotide sequence ID" value="NZ_JAEKJY010000008.1"/>
</dbReference>
<accession>A0ABS3E125</accession>
<keyword evidence="1" id="KW-0175">Coiled coil</keyword>
<keyword evidence="3" id="KW-1185">Reference proteome</keyword>
<protein>
    <submittedName>
        <fullName evidence="2">Uncharacterized protein</fullName>
    </submittedName>
</protein>
<evidence type="ECO:0000313" key="2">
    <source>
        <dbReference type="EMBL" id="MBN8237299.1"/>
    </source>
</evidence>
<dbReference type="EMBL" id="JAEKJY010000008">
    <property type="protein sequence ID" value="MBN8237299.1"/>
    <property type="molecule type" value="Genomic_DNA"/>
</dbReference>
<name>A0ABS3E125_9BACI</name>